<sequence>MEPPARVELPAAFEDVEIDILAQLIADMMERLMAHNDQIPLSPESLTRFHSRSAPGISILDYLRRIVKFTNVERACLLITLHYIDQICARTPPFTLSSLTCHRFVIASIAVSSKALCDAFCTNSLYAKVGGIPVGELNLLEREFLRMIEWHLTCTREILQDYYVNLVRTHSAGRYIIVGTTSGSSASSDSEMDYESGPSRAGSPTPVRPGDASIILIDAATLAPESPRPPTVEQNMAFAAFQQAGRQAGSASPA</sequence>
<dbReference type="GO" id="GO:0016538">
    <property type="term" value="F:cyclin-dependent protein serine/threonine kinase regulator activity"/>
    <property type="evidence" value="ECO:0007669"/>
    <property type="project" value="TreeGrafter"/>
</dbReference>
<organism evidence="2 3">
    <name type="scientific">Obba rivulosa</name>
    <dbReference type="NCBI Taxonomy" id="1052685"/>
    <lineage>
        <taxon>Eukaryota</taxon>
        <taxon>Fungi</taxon>
        <taxon>Dikarya</taxon>
        <taxon>Basidiomycota</taxon>
        <taxon>Agaricomycotina</taxon>
        <taxon>Agaricomycetes</taxon>
        <taxon>Polyporales</taxon>
        <taxon>Gelatoporiaceae</taxon>
        <taxon>Obba</taxon>
    </lineage>
</organism>
<proteinExistence type="predicted"/>
<accession>A0A8E2AWY5</accession>
<dbReference type="InterPro" id="IPR036915">
    <property type="entry name" value="Cyclin-like_sf"/>
</dbReference>
<evidence type="ECO:0000256" key="1">
    <source>
        <dbReference type="SAM" id="MobiDB-lite"/>
    </source>
</evidence>
<gene>
    <name evidence="2" type="ORF">OBBRIDRAFT_791205</name>
</gene>
<dbReference type="InterPro" id="IPR013922">
    <property type="entry name" value="Cyclin_PHO80-like"/>
</dbReference>
<dbReference type="OrthoDB" id="337735at2759"/>
<dbReference type="Gene3D" id="1.10.472.10">
    <property type="entry name" value="Cyclin-like"/>
    <property type="match status" value="1"/>
</dbReference>
<dbReference type="PANTHER" id="PTHR15615:SF117">
    <property type="entry name" value="PHO85 CYCLIN PHO80"/>
    <property type="match status" value="1"/>
</dbReference>
<name>A0A8E2AWY5_9APHY</name>
<dbReference type="EMBL" id="KV722368">
    <property type="protein sequence ID" value="OCH92461.1"/>
    <property type="molecule type" value="Genomic_DNA"/>
</dbReference>
<dbReference type="AlphaFoldDB" id="A0A8E2AWY5"/>
<evidence type="ECO:0000313" key="3">
    <source>
        <dbReference type="Proteomes" id="UP000250043"/>
    </source>
</evidence>
<reference evidence="2 3" key="1">
    <citation type="submission" date="2016-07" db="EMBL/GenBank/DDBJ databases">
        <title>Draft genome of the white-rot fungus Obba rivulosa 3A-2.</title>
        <authorList>
            <consortium name="DOE Joint Genome Institute"/>
            <person name="Miettinen O."/>
            <person name="Riley R."/>
            <person name="Acob R."/>
            <person name="Barry K."/>
            <person name="Cullen D."/>
            <person name="De Vries R."/>
            <person name="Hainaut M."/>
            <person name="Hatakka A."/>
            <person name="Henrissat B."/>
            <person name="Hilden K."/>
            <person name="Kuo R."/>
            <person name="Labutti K."/>
            <person name="Lipzen A."/>
            <person name="Makela M.R."/>
            <person name="Sandor L."/>
            <person name="Spatafora J.W."/>
            <person name="Grigoriev I.V."/>
            <person name="Hibbett D.S."/>
        </authorList>
    </citation>
    <scope>NUCLEOTIDE SEQUENCE [LARGE SCALE GENOMIC DNA]</scope>
    <source>
        <strain evidence="2 3">3A-2</strain>
    </source>
</reference>
<dbReference type="SUPFAM" id="SSF47954">
    <property type="entry name" value="Cyclin-like"/>
    <property type="match status" value="1"/>
</dbReference>
<dbReference type="CDD" id="cd20558">
    <property type="entry name" value="CYCLIN_ScPCL7-like"/>
    <property type="match status" value="1"/>
</dbReference>
<dbReference type="GO" id="GO:0019901">
    <property type="term" value="F:protein kinase binding"/>
    <property type="evidence" value="ECO:0007669"/>
    <property type="project" value="InterPro"/>
</dbReference>
<dbReference type="Proteomes" id="UP000250043">
    <property type="component" value="Unassembled WGS sequence"/>
</dbReference>
<dbReference type="GO" id="GO:0005634">
    <property type="term" value="C:nucleus"/>
    <property type="evidence" value="ECO:0007669"/>
    <property type="project" value="TreeGrafter"/>
</dbReference>
<feature type="region of interest" description="Disordered" evidence="1">
    <location>
        <begin position="182"/>
        <end position="210"/>
    </location>
</feature>
<protein>
    <submittedName>
        <fullName evidence="2">Cyclin-domain-containing protein</fullName>
    </submittedName>
</protein>
<dbReference type="PANTHER" id="PTHR15615">
    <property type="match status" value="1"/>
</dbReference>
<dbReference type="GO" id="GO:0000307">
    <property type="term" value="C:cyclin-dependent protein kinase holoenzyme complex"/>
    <property type="evidence" value="ECO:0007669"/>
    <property type="project" value="TreeGrafter"/>
</dbReference>
<keyword evidence="3" id="KW-1185">Reference proteome</keyword>
<dbReference type="Pfam" id="PF08613">
    <property type="entry name" value="Cyclin"/>
    <property type="match status" value="1"/>
</dbReference>
<evidence type="ECO:0000313" key="2">
    <source>
        <dbReference type="EMBL" id="OCH92461.1"/>
    </source>
</evidence>